<dbReference type="EMBL" id="GBRH01224018">
    <property type="protein sequence ID" value="JAD73877.1"/>
    <property type="molecule type" value="Transcribed_RNA"/>
</dbReference>
<dbReference type="AlphaFoldDB" id="A0A0A9CQV1"/>
<organism evidence="1">
    <name type="scientific">Arundo donax</name>
    <name type="common">Giant reed</name>
    <name type="synonym">Donax arundinaceus</name>
    <dbReference type="NCBI Taxonomy" id="35708"/>
    <lineage>
        <taxon>Eukaryota</taxon>
        <taxon>Viridiplantae</taxon>
        <taxon>Streptophyta</taxon>
        <taxon>Embryophyta</taxon>
        <taxon>Tracheophyta</taxon>
        <taxon>Spermatophyta</taxon>
        <taxon>Magnoliopsida</taxon>
        <taxon>Liliopsida</taxon>
        <taxon>Poales</taxon>
        <taxon>Poaceae</taxon>
        <taxon>PACMAD clade</taxon>
        <taxon>Arundinoideae</taxon>
        <taxon>Arundineae</taxon>
        <taxon>Arundo</taxon>
    </lineage>
</organism>
<proteinExistence type="predicted"/>
<accession>A0A0A9CQV1</accession>
<name>A0A0A9CQV1_ARUDO</name>
<sequence>MTPQTATEWSGYAMARVSKPCRSYEWAMKTDGSGLGRPQSYAQKLEALMSYQRAGEVWKMPGIYGDDGFAEGRPQMGSQLVNWEHVKLTLVPCSSNEEKS</sequence>
<protein>
    <submittedName>
        <fullName evidence="1">Uncharacterized protein</fullName>
    </submittedName>
</protein>
<evidence type="ECO:0000313" key="1">
    <source>
        <dbReference type="EMBL" id="JAD73877.1"/>
    </source>
</evidence>
<reference evidence="1" key="1">
    <citation type="submission" date="2014-09" db="EMBL/GenBank/DDBJ databases">
        <authorList>
            <person name="Magalhaes I.L.F."/>
            <person name="Oliveira U."/>
            <person name="Santos F.R."/>
            <person name="Vidigal T.H.D.A."/>
            <person name="Brescovit A.D."/>
            <person name="Santos A.J."/>
        </authorList>
    </citation>
    <scope>NUCLEOTIDE SEQUENCE</scope>
    <source>
        <tissue evidence="1">Shoot tissue taken approximately 20 cm above the soil surface</tissue>
    </source>
</reference>
<reference evidence="1" key="2">
    <citation type="journal article" date="2015" name="Data Brief">
        <title>Shoot transcriptome of the giant reed, Arundo donax.</title>
        <authorList>
            <person name="Barrero R.A."/>
            <person name="Guerrero F.D."/>
            <person name="Moolhuijzen P."/>
            <person name="Goolsby J.A."/>
            <person name="Tidwell J."/>
            <person name="Bellgard S.E."/>
            <person name="Bellgard M.I."/>
        </authorList>
    </citation>
    <scope>NUCLEOTIDE SEQUENCE</scope>
    <source>
        <tissue evidence="1">Shoot tissue taken approximately 20 cm above the soil surface</tissue>
    </source>
</reference>